<dbReference type="CDD" id="cd13598">
    <property type="entry name" value="PBP2_lipoprotein_IlpA_like"/>
    <property type="match status" value="1"/>
</dbReference>
<comment type="similarity">
    <text evidence="6">Belongs to the nlpA lipoprotein family.</text>
</comment>
<evidence type="ECO:0000313" key="7">
    <source>
        <dbReference type="EMBL" id="PTL86841.1"/>
    </source>
</evidence>
<keyword evidence="4" id="KW-0564">Palmitate</keyword>
<evidence type="ECO:0000256" key="2">
    <source>
        <dbReference type="ARBA" id="ARBA00022729"/>
    </source>
</evidence>
<dbReference type="PANTHER" id="PTHR30429">
    <property type="entry name" value="D-METHIONINE-BINDING LIPOPROTEIN METQ"/>
    <property type="match status" value="1"/>
</dbReference>
<reference evidence="8" key="1">
    <citation type="submission" date="2018-02" db="EMBL/GenBank/DDBJ databases">
        <title>Genome sequence of Candidatus Liberibacter europaeus.</title>
        <authorList>
            <person name="Frampton R.A."/>
            <person name="Thompson S.M."/>
            <person name="David C."/>
            <person name="Addison S.M."/>
            <person name="Smith G.R."/>
        </authorList>
    </citation>
    <scope>NUCLEOTIDE SEQUENCE [LARGE SCALE GENOMIC DNA]</scope>
</reference>
<dbReference type="EMBL" id="PSQJ01000002">
    <property type="protein sequence ID" value="PTL86841.1"/>
    <property type="molecule type" value="Genomic_DNA"/>
</dbReference>
<gene>
    <name evidence="7" type="ORF">C4617_02025</name>
</gene>
<evidence type="ECO:0000313" key="8">
    <source>
        <dbReference type="Proteomes" id="UP000240811"/>
    </source>
</evidence>
<evidence type="ECO:0000256" key="6">
    <source>
        <dbReference type="PIRNR" id="PIRNR002854"/>
    </source>
</evidence>
<organism evidence="7 8">
    <name type="scientific">Candidatus Liberibacter europaeus</name>
    <dbReference type="NCBI Taxonomy" id="744859"/>
    <lineage>
        <taxon>Bacteria</taxon>
        <taxon>Pseudomonadati</taxon>
        <taxon>Pseudomonadota</taxon>
        <taxon>Alphaproteobacteria</taxon>
        <taxon>Hyphomicrobiales</taxon>
        <taxon>Rhizobiaceae</taxon>
        <taxon>Liberibacter</taxon>
    </lineage>
</organism>
<keyword evidence="3" id="KW-0472">Membrane</keyword>
<dbReference type="Proteomes" id="UP000240811">
    <property type="component" value="Unassembled WGS sequence"/>
</dbReference>
<name>A0A2T4VYK5_9HYPH</name>
<evidence type="ECO:0000256" key="3">
    <source>
        <dbReference type="ARBA" id="ARBA00023136"/>
    </source>
</evidence>
<evidence type="ECO:0000256" key="5">
    <source>
        <dbReference type="ARBA" id="ARBA00023288"/>
    </source>
</evidence>
<sequence length="268" mass="30056">MRVLWFTLILIIAVGITKIITDNAGVRDNHIKIGVNPGEGADIMKKVREIAARSDLDIEIIEFSDFMTPNIALDHGDIDANIFQHQPYLSNQIEAGNYKIEAVATTIVTPMKVYSNKIKNITDLPDGALISMPSDTTNFERALLLLEKCNIIQLKKKNAIKSVYDIESNPKNIKFVEVDAAQVPRTLQDVHAAVINTNYAVLAKISPDIALCSESAINNRYANLIVVQSKNKDKKWVKTLVESYRNAEVKQYIQNLFPKDSSFIIPTW</sequence>
<keyword evidence="2" id="KW-0732">Signal</keyword>
<keyword evidence="5 6" id="KW-0449">Lipoprotein</keyword>
<protein>
    <recommendedName>
        <fullName evidence="6">Lipoprotein</fullName>
    </recommendedName>
</protein>
<proteinExistence type="inferred from homology"/>
<comment type="subcellular location">
    <subcellularLocation>
        <location evidence="1">Membrane</location>
        <topology evidence="1">Lipid-anchor</topology>
    </subcellularLocation>
</comment>
<dbReference type="InterPro" id="IPR004872">
    <property type="entry name" value="Lipoprotein_NlpA"/>
</dbReference>
<evidence type="ECO:0000256" key="1">
    <source>
        <dbReference type="ARBA" id="ARBA00004635"/>
    </source>
</evidence>
<dbReference type="Gene3D" id="3.40.190.10">
    <property type="entry name" value="Periplasmic binding protein-like II"/>
    <property type="match status" value="2"/>
</dbReference>
<evidence type="ECO:0000256" key="4">
    <source>
        <dbReference type="ARBA" id="ARBA00023139"/>
    </source>
</evidence>
<dbReference type="PIRSF" id="PIRSF002854">
    <property type="entry name" value="MetQ"/>
    <property type="match status" value="1"/>
</dbReference>
<comment type="caution">
    <text evidence="7">The sequence shown here is derived from an EMBL/GenBank/DDBJ whole genome shotgun (WGS) entry which is preliminary data.</text>
</comment>
<accession>A0A2T4VYK5</accession>
<dbReference type="SUPFAM" id="SSF53850">
    <property type="entry name" value="Periplasmic binding protein-like II"/>
    <property type="match status" value="1"/>
</dbReference>
<dbReference type="AlphaFoldDB" id="A0A2T4VYK5"/>
<dbReference type="GO" id="GO:0016020">
    <property type="term" value="C:membrane"/>
    <property type="evidence" value="ECO:0007669"/>
    <property type="project" value="UniProtKB-SubCell"/>
</dbReference>
<dbReference type="Pfam" id="PF03180">
    <property type="entry name" value="Lipoprotein_9"/>
    <property type="match status" value="1"/>
</dbReference>
<dbReference type="PANTHER" id="PTHR30429:SF1">
    <property type="entry name" value="D-METHIONINE-BINDING LIPOPROTEIN METQ-RELATED"/>
    <property type="match status" value="1"/>
</dbReference>